<organism evidence="6 7">
    <name type="scientific">Rhodococcus maanshanensis</name>
    <dbReference type="NCBI Taxonomy" id="183556"/>
    <lineage>
        <taxon>Bacteria</taxon>
        <taxon>Bacillati</taxon>
        <taxon>Actinomycetota</taxon>
        <taxon>Actinomycetes</taxon>
        <taxon>Mycobacteriales</taxon>
        <taxon>Nocardiaceae</taxon>
        <taxon>Rhodococcus</taxon>
    </lineage>
</organism>
<dbReference type="SUPFAM" id="SSF46785">
    <property type="entry name" value="Winged helix' DNA-binding domain"/>
    <property type="match status" value="1"/>
</dbReference>
<evidence type="ECO:0000256" key="1">
    <source>
        <dbReference type="ARBA" id="ARBA00023015"/>
    </source>
</evidence>
<dbReference type="AlphaFoldDB" id="A0A1H7HDE9"/>
<dbReference type="EMBL" id="FOAW01000002">
    <property type="protein sequence ID" value="SEK48314.1"/>
    <property type="molecule type" value="Genomic_DNA"/>
</dbReference>
<dbReference type="Gene3D" id="1.10.10.10">
    <property type="entry name" value="Winged helix-like DNA-binding domain superfamily/Winged helix DNA-binding domain"/>
    <property type="match status" value="1"/>
</dbReference>
<dbReference type="Pfam" id="PF01047">
    <property type="entry name" value="MarR"/>
    <property type="match status" value="1"/>
</dbReference>
<evidence type="ECO:0000256" key="3">
    <source>
        <dbReference type="ARBA" id="ARBA00023163"/>
    </source>
</evidence>
<dbReference type="GO" id="GO:0003700">
    <property type="term" value="F:DNA-binding transcription factor activity"/>
    <property type="evidence" value="ECO:0007669"/>
    <property type="project" value="InterPro"/>
</dbReference>
<evidence type="ECO:0000256" key="2">
    <source>
        <dbReference type="ARBA" id="ARBA00023125"/>
    </source>
</evidence>
<protein>
    <submittedName>
        <fullName evidence="6">DNA-binding transcriptional regulator, MarR family</fullName>
    </submittedName>
</protein>
<keyword evidence="3" id="KW-0804">Transcription</keyword>
<dbReference type="InterPro" id="IPR039422">
    <property type="entry name" value="MarR/SlyA-like"/>
</dbReference>
<feature type="region of interest" description="Disordered" evidence="4">
    <location>
        <begin position="152"/>
        <end position="177"/>
    </location>
</feature>
<dbReference type="InterPro" id="IPR036390">
    <property type="entry name" value="WH_DNA-bd_sf"/>
</dbReference>
<dbReference type="PROSITE" id="PS50995">
    <property type="entry name" value="HTH_MARR_2"/>
    <property type="match status" value="1"/>
</dbReference>
<dbReference type="PANTHER" id="PTHR33164">
    <property type="entry name" value="TRANSCRIPTIONAL REGULATOR, MARR FAMILY"/>
    <property type="match status" value="1"/>
</dbReference>
<dbReference type="SMART" id="SM00347">
    <property type="entry name" value="HTH_MARR"/>
    <property type="match status" value="1"/>
</dbReference>
<evidence type="ECO:0000313" key="6">
    <source>
        <dbReference type="EMBL" id="SEK48314.1"/>
    </source>
</evidence>
<name>A0A1H7HDE9_9NOCA</name>
<dbReference type="InterPro" id="IPR036388">
    <property type="entry name" value="WH-like_DNA-bd_sf"/>
</dbReference>
<dbReference type="GO" id="GO:0003677">
    <property type="term" value="F:DNA binding"/>
    <property type="evidence" value="ECO:0007669"/>
    <property type="project" value="UniProtKB-KW"/>
</dbReference>
<evidence type="ECO:0000313" key="7">
    <source>
        <dbReference type="Proteomes" id="UP000198677"/>
    </source>
</evidence>
<evidence type="ECO:0000259" key="5">
    <source>
        <dbReference type="PROSITE" id="PS50995"/>
    </source>
</evidence>
<feature type="domain" description="HTH marR-type" evidence="5">
    <location>
        <begin position="9"/>
        <end position="141"/>
    </location>
</feature>
<accession>A0A1H7HDE9</accession>
<dbReference type="PROSITE" id="PS01117">
    <property type="entry name" value="HTH_MARR_1"/>
    <property type="match status" value="1"/>
</dbReference>
<dbReference type="InterPro" id="IPR000835">
    <property type="entry name" value="HTH_MarR-typ"/>
</dbReference>
<dbReference type="InterPro" id="IPR023187">
    <property type="entry name" value="Tscrpt_reg_MarR-type_CS"/>
</dbReference>
<dbReference type="GO" id="GO:0006950">
    <property type="term" value="P:response to stress"/>
    <property type="evidence" value="ECO:0007669"/>
    <property type="project" value="TreeGrafter"/>
</dbReference>
<sequence>MRDEIEPYADEIGNYLVRLQRVRDRTIAHAKSTDGIDPAAYACLFRLLKDGPMRSGALAESMYTDPSTVSRQVAQLVERGHVQRQADPTDGRASVLAVTESGRAAAGRIRDLRNERLGMMLGDWPIEDLQDFARLMDRFVTDYERMRPLFTPERSLRSDPVAERSLRSDSDSERGVR</sequence>
<reference evidence="7" key="1">
    <citation type="submission" date="2016-10" db="EMBL/GenBank/DDBJ databases">
        <authorList>
            <person name="Varghese N."/>
            <person name="Submissions S."/>
        </authorList>
    </citation>
    <scope>NUCLEOTIDE SEQUENCE [LARGE SCALE GENOMIC DNA]</scope>
    <source>
        <strain evidence="7">DSM 44675</strain>
    </source>
</reference>
<keyword evidence="7" id="KW-1185">Reference proteome</keyword>
<gene>
    <name evidence="6" type="ORF">SAMN05444583_10288</name>
</gene>
<dbReference type="OrthoDB" id="5148120at2"/>
<evidence type="ECO:0000256" key="4">
    <source>
        <dbReference type="SAM" id="MobiDB-lite"/>
    </source>
</evidence>
<feature type="compositionally biased region" description="Basic and acidic residues" evidence="4">
    <location>
        <begin position="154"/>
        <end position="177"/>
    </location>
</feature>
<dbReference type="PANTHER" id="PTHR33164:SF57">
    <property type="entry name" value="MARR-FAMILY TRANSCRIPTIONAL REGULATOR"/>
    <property type="match status" value="1"/>
</dbReference>
<keyword evidence="1" id="KW-0805">Transcription regulation</keyword>
<dbReference type="Proteomes" id="UP000198677">
    <property type="component" value="Unassembled WGS sequence"/>
</dbReference>
<keyword evidence="2 6" id="KW-0238">DNA-binding</keyword>
<proteinExistence type="predicted"/>